<dbReference type="InterPro" id="IPR045864">
    <property type="entry name" value="aa-tRNA-synth_II/BPL/LPL"/>
</dbReference>
<dbReference type="CDD" id="cd16443">
    <property type="entry name" value="LplA"/>
    <property type="match status" value="1"/>
</dbReference>
<evidence type="ECO:0000256" key="4">
    <source>
        <dbReference type="ARBA" id="ARBA00015925"/>
    </source>
</evidence>
<dbReference type="PANTHER" id="PTHR12561">
    <property type="entry name" value="LIPOATE-PROTEIN LIGASE"/>
    <property type="match status" value="1"/>
</dbReference>
<evidence type="ECO:0000259" key="5">
    <source>
        <dbReference type="PROSITE" id="PS51733"/>
    </source>
</evidence>
<dbReference type="EMBL" id="AJIL01000006">
    <property type="protein sequence ID" value="KNF05722.1"/>
    <property type="molecule type" value="Genomic_DNA"/>
</dbReference>
<evidence type="ECO:0000256" key="1">
    <source>
        <dbReference type="ARBA" id="ARBA00003253"/>
    </source>
</evidence>
<evidence type="ECO:0000313" key="6">
    <source>
        <dbReference type="EMBL" id="KNF05722.1"/>
    </source>
</evidence>
<proteinExistence type="inferred from homology"/>
<dbReference type="InterPro" id="IPR004562">
    <property type="entry name" value="LipoylTrfase_LipoateP_Ligase"/>
</dbReference>
<dbReference type="GO" id="GO:0017118">
    <property type="term" value="F:lipoyltransferase activity"/>
    <property type="evidence" value="ECO:0007669"/>
    <property type="project" value="TreeGrafter"/>
</dbReference>
<dbReference type="PROSITE" id="PS51733">
    <property type="entry name" value="BPL_LPL_CATALYTIC"/>
    <property type="match status" value="1"/>
</dbReference>
<accession>A0A0L0W2L8</accession>
<evidence type="ECO:0000256" key="2">
    <source>
        <dbReference type="ARBA" id="ARBA00005085"/>
    </source>
</evidence>
<evidence type="ECO:0000313" key="7">
    <source>
        <dbReference type="Proteomes" id="UP000054564"/>
    </source>
</evidence>
<dbReference type="PANTHER" id="PTHR12561:SF3">
    <property type="entry name" value="LIPOYLTRANSFERASE 1, MITOCHONDRIAL"/>
    <property type="match status" value="1"/>
</dbReference>
<gene>
    <name evidence="6" type="ORF">PSTG_01123</name>
</gene>
<dbReference type="GO" id="GO:0009249">
    <property type="term" value="P:protein lipoylation"/>
    <property type="evidence" value="ECO:0007669"/>
    <property type="project" value="InterPro"/>
</dbReference>
<comment type="function">
    <text evidence="1">Catalyzes both the ATP-dependent activation of exogenously supplied lipoate to lipoyl-AMP and the transfer of the activated lipoyl onto the lipoyl domains of lipoate-dependent enzymes.</text>
</comment>
<dbReference type="Pfam" id="PF21948">
    <property type="entry name" value="LplA-B_cat"/>
    <property type="match status" value="1"/>
</dbReference>
<comment type="caution">
    <text evidence="6">The sequence shown here is derived from an EMBL/GenBank/DDBJ whole genome shotgun (WGS) entry which is preliminary data.</text>
</comment>
<dbReference type="InterPro" id="IPR004143">
    <property type="entry name" value="BPL_LPL_catalytic"/>
</dbReference>
<name>A0A0L0W2L8_9BASI</name>
<reference evidence="7" key="1">
    <citation type="submission" date="2014-03" db="EMBL/GenBank/DDBJ databases">
        <title>The Genome Sequence of Puccinia striiformis f. sp. tritici PST-78.</title>
        <authorList>
            <consortium name="The Broad Institute Genome Sequencing Platform"/>
            <person name="Cuomo C."/>
            <person name="Hulbert S."/>
            <person name="Chen X."/>
            <person name="Walker B."/>
            <person name="Young S.K."/>
            <person name="Zeng Q."/>
            <person name="Gargeya S."/>
            <person name="Fitzgerald M."/>
            <person name="Haas B."/>
            <person name="Abouelleil A."/>
            <person name="Alvarado L."/>
            <person name="Arachchi H.M."/>
            <person name="Berlin A.M."/>
            <person name="Chapman S.B."/>
            <person name="Goldberg J."/>
            <person name="Griggs A."/>
            <person name="Gujja S."/>
            <person name="Hansen M."/>
            <person name="Howarth C."/>
            <person name="Imamovic A."/>
            <person name="Larimer J."/>
            <person name="McCowan C."/>
            <person name="Montmayeur A."/>
            <person name="Murphy C."/>
            <person name="Neiman D."/>
            <person name="Pearson M."/>
            <person name="Priest M."/>
            <person name="Roberts A."/>
            <person name="Saif S."/>
            <person name="Shea T."/>
            <person name="Sisk P."/>
            <person name="Sykes S."/>
            <person name="Wortman J."/>
            <person name="Nusbaum C."/>
            <person name="Birren B."/>
        </authorList>
    </citation>
    <scope>NUCLEOTIDE SEQUENCE [LARGE SCALE GENOMIC DNA]</scope>
    <source>
        <strain evidence="7">race PST-78</strain>
    </source>
</reference>
<dbReference type="SUPFAM" id="SSF55681">
    <property type="entry name" value="Class II aaRS and biotin synthetases"/>
    <property type="match status" value="1"/>
</dbReference>
<comment type="similarity">
    <text evidence="3">Belongs to the LplA family.</text>
</comment>
<dbReference type="STRING" id="1165861.A0A0L0W2L8"/>
<protein>
    <recommendedName>
        <fullName evidence="4">Putative lipoate-protein ligase A</fullName>
    </recommendedName>
</protein>
<feature type="domain" description="BPL/LPL catalytic" evidence="5">
    <location>
        <begin position="48"/>
        <end position="240"/>
    </location>
</feature>
<dbReference type="Gene3D" id="3.30.390.50">
    <property type="entry name" value="CO dehydrogenase flavoprotein, C-terminal domain"/>
    <property type="match status" value="1"/>
</dbReference>
<comment type="pathway">
    <text evidence="2">Protein modification; protein lipoylation via exogenous pathway; protein N(6)-(lipoyl)lysine from lipoate: step 2/2.</text>
</comment>
<keyword evidence="7" id="KW-1185">Reference proteome</keyword>
<organism evidence="6 7">
    <name type="scientific">Puccinia striiformis f. sp. tritici PST-78</name>
    <dbReference type="NCBI Taxonomy" id="1165861"/>
    <lineage>
        <taxon>Eukaryota</taxon>
        <taxon>Fungi</taxon>
        <taxon>Dikarya</taxon>
        <taxon>Basidiomycota</taxon>
        <taxon>Pucciniomycotina</taxon>
        <taxon>Pucciniomycetes</taxon>
        <taxon>Pucciniales</taxon>
        <taxon>Pucciniaceae</taxon>
        <taxon>Puccinia</taxon>
    </lineage>
</organism>
<dbReference type="UniPathway" id="UPA00537">
    <property type="reaction ID" value="UER00595"/>
</dbReference>
<dbReference type="Proteomes" id="UP000054564">
    <property type="component" value="Unassembled WGS sequence"/>
</dbReference>
<sequence>MTGLFRKSIISRSITTNRSSADPFIWSSSSLDPYLNLSIEEYLFRNVNVNNPILFMYRNRKSVIIGRNQNPWQETNLSELKRQDIRIVRRRSGGGTVYHDEGNTNYSIMMSRERFDRSTNTRIVSRAIQEMGIPKVDITDRYDVCVNNQKVSGSAFRITSKRAYHHGTMLIDSNLDNLRGALRPTPNINIVDSKAVGSVRSPVTSLIKNSPPNDTQKEVNHVQFMNTLSREFSRHYYPDSDVCSSEPQVLDETELQSNPIIQTGYEELKSWNWIYGQTPQFTRRIEVKIDSQKNQIPVEVTYKNGVISGTKINLASYSSSLKQKISESFPIGKPIDF</sequence>
<dbReference type="OrthoDB" id="201621at2759"/>
<evidence type="ECO:0000256" key="3">
    <source>
        <dbReference type="ARBA" id="ARBA00008242"/>
    </source>
</evidence>
<dbReference type="Gene3D" id="3.30.930.10">
    <property type="entry name" value="Bira Bifunctional Protein, Domain 2"/>
    <property type="match status" value="1"/>
</dbReference>
<dbReference type="GO" id="GO:0005739">
    <property type="term" value="C:mitochondrion"/>
    <property type="evidence" value="ECO:0007669"/>
    <property type="project" value="TreeGrafter"/>
</dbReference>
<dbReference type="NCBIfam" id="TIGR00545">
    <property type="entry name" value="lipoyltrans"/>
    <property type="match status" value="1"/>
</dbReference>
<dbReference type="AlphaFoldDB" id="A0A0L0W2L8"/>